<evidence type="ECO:0000256" key="3">
    <source>
        <dbReference type="ARBA" id="ARBA00023027"/>
    </source>
</evidence>
<dbReference type="EMBL" id="LAZR01001935">
    <property type="protein sequence ID" value="KKN36894.1"/>
    <property type="molecule type" value="Genomic_DNA"/>
</dbReference>
<dbReference type="GO" id="GO:0042732">
    <property type="term" value="P:D-xylose metabolic process"/>
    <property type="evidence" value="ECO:0007669"/>
    <property type="project" value="InterPro"/>
</dbReference>
<gene>
    <name evidence="6" type="ORF">LCGC14_0769040</name>
</gene>
<dbReference type="SUPFAM" id="SSF51735">
    <property type="entry name" value="NAD(P)-binding Rossmann-fold domains"/>
    <property type="match status" value="1"/>
</dbReference>
<reference evidence="6" key="1">
    <citation type="journal article" date="2015" name="Nature">
        <title>Complex archaea that bridge the gap between prokaryotes and eukaryotes.</title>
        <authorList>
            <person name="Spang A."/>
            <person name="Saw J.H."/>
            <person name="Jorgensen S.L."/>
            <person name="Zaremba-Niedzwiedzka K."/>
            <person name="Martijn J."/>
            <person name="Lind A.E."/>
            <person name="van Eijk R."/>
            <person name="Schleper C."/>
            <person name="Guy L."/>
            <person name="Ettema T.J."/>
        </authorList>
    </citation>
    <scope>NUCLEOTIDE SEQUENCE</scope>
</reference>
<dbReference type="InterPro" id="IPR044516">
    <property type="entry name" value="UXS-like"/>
</dbReference>
<evidence type="ECO:0000256" key="2">
    <source>
        <dbReference type="ARBA" id="ARBA00022793"/>
    </source>
</evidence>
<dbReference type="Gene3D" id="3.40.50.720">
    <property type="entry name" value="NAD(P)-binding Rossmann-like Domain"/>
    <property type="match status" value="1"/>
</dbReference>
<evidence type="ECO:0000259" key="5">
    <source>
        <dbReference type="Pfam" id="PF01370"/>
    </source>
</evidence>
<protein>
    <recommendedName>
        <fullName evidence="5">NAD-dependent epimerase/dehydratase domain-containing protein</fullName>
    </recommendedName>
</protein>
<dbReference type="GO" id="GO:0048040">
    <property type="term" value="F:UDP-glucuronate decarboxylase activity"/>
    <property type="evidence" value="ECO:0007669"/>
    <property type="project" value="TreeGrafter"/>
</dbReference>
<organism evidence="6">
    <name type="scientific">marine sediment metagenome</name>
    <dbReference type="NCBI Taxonomy" id="412755"/>
    <lineage>
        <taxon>unclassified sequences</taxon>
        <taxon>metagenomes</taxon>
        <taxon>ecological metagenomes</taxon>
    </lineage>
</organism>
<dbReference type="AlphaFoldDB" id="A0A0F9Q327"/>
<dbReference type="GO" id="GO:0070403">
    <property type="term" value="F:NAD+ binding"/>
    <property type="evidence" value="ECO:0007669"/>
    <property type="project" value="InterPro"/>
</dbReference>
<comment type="caution">
    <text evidence="6">The sequence shown here is derived from an EMBL/GenBank/DDBJ whole genome shotgun (WGS) entry which is preliminary data.</text>
</comment>
<keyword evidence="4" id="KW-0456">Lyase</keyword>
<accession>A0A0F9Q327</accession>
<keyword evidence="2" id="KW-0210">Decarboxylase</keyword>
<comment type="cofactor">
    <cofactor evidence="1">
        <name>NAD(+)</name>
        <dbReference type="ChEBI" id="CHEBI:57540"/>
    </cofactor>
</comment>
<dbReference type="Pfam" id="PF01370">
    <property type="entry name" value="Epimerase"/>
    <property type="match status" value="1"/>
</dbReference>
<dbReference type="InterPro" id="IPR036291">
    <property type="entry name" value="NAD(P)-bd_dom_sf"/>
</dbReference>
<dbReference type="InterPro" id="IPR001509">
    <property type="entry name" value="Epimerase_deHydtase"/>
</dbReference>
<evidence type="ECO:0000256" key="4">
    <source>
        <dbReference type="ARBA" id="ARBA00023239"/>
    </source>
</evidence>
<proteinExistence type="predicted"/>
<name>A0A0F9Q327_9ZZZZ</name>
<dbReference type="PANTHER" id="PTHR43078">
    <property type="entry name" value="UDP-GLUCURONIC ACID DECARBOXYLASE-RELATED"/>
    <property type="match status" value="1"/>
</dbReference>
<dbReference type="PANTHER" id="PTHR43078:SF6">
    <property type="entry name" value="UDP-GLUCURONIC ACID DECARBOXYLASE 1"/>
    <property type="match status" value="1"/>
</dbReference>
<keyword evidence="3" id="KW-0520">NAD</keyword>
<sequence length="316" mass="35310">MRILITGVAGLLGSHLADGLLMRGHDVFGIDNLSFGSMDNLQFALQYSDFHFIKQNVENGIPFSDIDVVFHLAALKKAPEGTLDFSDILARNFEMASTVANFARLQKSALIFTSTSDVYGNSDDFEENSSVLIGPTTIPRFSYAISKLFDEQYFLNLVHEDKIRCIILRLFGCFSERSNRGWSGGHIPIFIAKALANENIEIHGSGSQTRSMSYVSDIIRGLMAVLNQVDNLNGEIINLGSCEEMSVRECAHLIIKLSGSSSDISFVDSKMVHGDYPEVLRRFANVKKAERLLRYRTTLSTEDGIRKVIKKWQSQH</sequence>
<evidence type="ECO:0000256" key="1">
    <source>
        <dbReference type="ARBA" id="ARBA00001911"/>
    </source>
</evidence>
<dbReference type="GO" id="GO:0005737">
    <property type="term" value="C:cytoplasm"/>
    <property type="evidence" value="ECO:0007669"/>
    <property type="project" value="TreeGrafter"/>
</dbReference>
<feature type="domain" description="NAD-dependent epimerase/dehydratase" evidence="5">
    <location>
        <begin position="3"/>
        <end position="240"/>
    </location>
</feature>
<evidence type="ECO:0000313" key="6">
    <source>
        <dbReference type="EMBL" id="KKN36894.1"/>
    </source>
</evidence>